<sequence length="97" mass="10612">MPEPDSESGWALESVPQAQDPHWYNMYMLSEYGGSASDDTRSDESVFGSVSGSTKTIASECESDETLPPDAELEYDIDIMSDGCVSEDIDTQAEIFD</sequence>
<gene>
    <name evidence="2" type="ORF">DPMN_122171</name>
</gene>
<accession>A0A9D4GRZ9</accession>
<organism evidence="2 3">
    <name type="scientific">Dreissena polymorpha</name>
    <name type="common">Zebra mussel</name>
    <name type="synonym">Mytilus polymorpha</name>
    <dbReference type="NCBI Taxonomy" id="45954"/>
    <lineage>
        <taxon>Eukaryota</taxon>
        <taxon>Metazoa</taxon>
        <taxon>Spiralia</taxon>
        <taxon>Lophotrochozoa</taxon>
        <taxon>Mollusca</taxon>
        <taxon>Bivalvia</taxon>
        <taxon>Autobranchia</taxon>
        <taxon>Heteroconchia</taxon>
        <taxon>Euheterodonta</taxon>
        <taxon>Imparidentia</taxon>
        <taxon>Neoheterodontei</taxon>
        <taxon>Myida</taxon>
        <taxon>Dreissenoidea</taxon>
        <taxon>Dreissenidae</taxon>
        <taxon>Dreissena</taxon>
    </lineage>
</organism>
<comment type="caution">
    <text evidence="2">The sequence shown here is derived from an EMBL/GenBank/DDBJ whole genome shotgun (WGS) entry which is preliminary data.</text>
</comment>
<dbReference type="AlphaFoldDB" id="A0A9D4GRZ9"/>
<evidence type="ECO:0000313" key="3">
    <source>
        <dbReference type="Proteomes" id="UP000828390"/>
    </source>
</evidence>
<dbReference type="EMBL" id="JAIWYP010000005">
    <property type="protein sequence ID" value="KAH3820425.1"/>
    <property type="molecule type" value="Genomic_DNA"/>
</dbReference>
<keyword evidence="3" id="KW-1185">Reference proteome</keyword>
<reference evidence="2" key="1">
    <citation type="journal article" date="2019" name="bioRxiv">
        <title>The Genome of the Zebra Mussel, Dreissena polymorpha: A Resource for Invasive Species Research.</title>
        <authorList>
            <person name="McCartney M.A."/>
            <person name="Auch B."/>
            <person name="Kono T."/>
            <person name="Mallez S."/>
            <person name="Zhang Y."/>
            <person name="Obille A."/>
            <person name="Becker A."/>
            <person name="Abrahante J.E."/>
            <person name="Garbe J."/>
            <person name="Badalamenti J.P."/>
            <person name="Herman A."/>
            <person name="Mangelson H."/>
            <person name="Liachko I."/>
            <person name="Sullivan S."/>
            <person name="Sone E.D."/>
            <person name="Koren S."/>
            <person name="Silverstein K.A.T."/>
            <person name="Beckman K.B."/>
            <person name="Gohl D.M."/>
        </authorList>
    </citation>
    <scope>NUCLEOTIDE SEQUENCE</scope>
    <source>
        <strain evidence="2">Duluth1</strain>
        <tissue evidence="2">Whole animal</tissue>
    </source>
</reference>
<proteinExistence type="predicted"/>
<reference evidence="2" key="2">
    <citation type="submission" date="2020-11" db="EMBL/GenBank/DDBJ databases">
        <authorList>
            <person name="McCartney M.A."/>
            <person name="Auch B."/>
            <person name="Kono T."/>
            <person name="Mallez S."/>
            <person name="Becker A."/>
            <person name="Gohl D.M."/>
            <person name="Silverstein K.A.T."/>
            <person name="Koren S."/>
            <person name="Bechman K.B."/>
            <person name="Herman A."/>
            <person name="Abrahante J.E."/>
            <person name="Garbe J."/>
        </authorList>
    </citation>
    <scope>NUCLEOTIDE SEQUENCE</scope>
    <source>
        <strain evidence="2">Duluth1</strain>
        <tissue evidence="2">Whole animal</tissue>
    </source>
</reference>
<evidence type="ECO:0000313" key="2">
    <source>
        <dbReference type="EMBL" id="KAH3820425.1"/>
    </source>
</evidence>
<feature type="compositionally biased region" description="Polar residues" evidence="1">
    <location>
        <begin position="48"/>
        <end position="57"/>
    </location>
</feature>
<feature type="region of interest" description="Disordered" evidence="1">
    <location>
        <begin position="34"/>
        <end position="66"/>
    </location>
</feature>
<dbReference type="Proteomes" id="UP000828390">
    <property type="component" value="Unassembled WGS sequence"/>
</dbReference>
<name>A0A9D4GRZ9_DREPO</name>
<protein>
    <submittedName>
        <fullName evidence="2">Uncharacterized protein</fullName>
    </submittedName>
</protein>
<evidence type="ECO:0000256" key="1">
    <source>
        <dbReference type="SAM" id="MobiDB-lite"/>
    </source>
</evidence>